<keyword evidence="3" id="KW-0472">Membrane</keyword>
<feature type="compositionally biased region" description="Pro residues" evidence="2">
    <location>
        <begin position="123"/>
        <end position="136"/>
    </location>
</feature>
<feature type="region of interest" description="Disordered" evidence="2">
    <location>
        <begin position="183"/>
        <end position="211"/>
    </location>
</feature>
<comment type="caution">
    <text evidence="5">The sequence shown here is derived from an EMBL/GenBank/DDBJ whole genome shotgun (WGS) entry which is preliminary data.</text>
</comment>
<dbReference type="GO" id="GO:0005509">
    <property type="term" value="F:calcium ion binding"/>
    <property type="evidence" value="ECO:0007669"/>
    <property type="project" value="InterPro"/>
</dbReference>
<name>A0AAW1RQM2_9CHLO</name>
<feature type="transmembrane region" description="Helical" evidence="3">
    <location>
        <begin position="900"/>
        <end position="919"/>
    </location>
</feature>
<feature type="region of interest" description="Disordered" evidence="2">
    <location>
        <begin position="22"/>
        <end position="167"/>
    </location>
</feature>
<accession>A0AAW1RQM2</accession>
<dbReference type="InterPro" id="IPR002048">
    <property type="entry name" value="EF_hand_dom"/>
</dbReference>
<gene>
    <name evidence="5" type="ORF">WJX74_005640</name>
</gene>
<protein>
    <recommendedName>
        <fullName evidence="4">EF-hand domain-containing protein</fullName>
    </recommendedName>
</protein>
<feature type="transmembrane region" description="Helical" evidence="3">
    <location>
        <begin position="925"/>
        <end position="943"/>
    </location>
</feature>
<dbReference type="InterPro" id="IPR011992">
    <property type="entry name" value="EF-hand-dom_pair"/>
</dbReference>
<evidence type="ECO:0000256" key="3">
    <source>
        <dbReference type="SAM" id="Phobius"/>
    </source>
</evidence>
<feature type="region of interest" description="Disordered" evidence="2">
    <location>
        <begin position="563"/>
        <end position="624"/>
    </location>
</feature>
<evidence type="ECO:0000313" key="5">
    <source>
        <dbReference type="EMBL" id="KAK9835671.1"/>
    </source>
</evidence>
<evidence type="ECO:0000259" key="4">
    <source>
        <dbReference type="PROSITE" id="PS50222"/>
    </source>
</evidence>
<feature type="domain" description="EF-hand" evidence="4">
    <location>
        <begin position="844"/>
        <end position="879"/>
    </location>
</feature>
<dbReference type="PROSITE" id="PS00018">
    <property type="entry name" value="EF_HAND_1"/>
    <property type="match status" value="1"/>
</dbReference>
<sequence>MADYDVESQAFLVEQALASAAFQQASDNRPGPVPDTEDGFEFRPRPLSHARTEPSAMLRELAAAEGHALQDNDKVQTLGKPSRRPPLPPSLSPVEAPSLSAKAQEGRSLAAESSLERQDTPVLIPPPVRIPQPKLQPSPRESPSQTPSTPPVRPSLQGDVFGGAGPLSQDSFWSAQAAFHEHTMPLPSPTATPPASTSGRPSSGHQQGGIPTARQLLREEEATFRFQKNPFSKLASFQKDGALDSLNLELGTIAAASPKAGLELGALLRQPSVEGSTGAREVLKRSMAGDLHVGDLERTSPYRLAQGQATDLPTAEEAEEKAGGLARSPTIKTLGDDLEFDLEGDPPQPMWKTFKFWWILITTILAFGWLFAGIALVVIMPKKVVVVFEAWRWCIFLAGIMPVFWVARLLIWLLVLLVEATLFKQWMALYFLAGTKKHLFWLLSAVLFMPLFIGCFSQKASTDATWHDVYIDLEKVIACIILFCFANVLKKIFSQLMSTQFHKEAHFAKMQDALRKEHLLNTLSEPRQDDRLAGPDAPAAIVDADRTHSVMAPILNFGKKSLAKGPTAGATADRSKSVPTQLPTVESIRAHEPPSANPSQGSLQPRGSHMTGKSGMDWSADGGAEVTLDNVTGTLRQPGLGRQVSNVSMLSQVLGSHAGPQHLPGQGPSRQNSRAGSMAGRPPLPRRDSVRSNATFRSHATARTRFAPAHMRSMRSEFKARQSKLTDRSNRTQGKNKLMRAVGFRATAGDGKSVAASTVPLPLPEKKTSNQGELIAKMHLVEKHIRKNKLQMTYQDRLGQASNDTSEVSSKNEAKKLAFYLFWNIKPFFDRTYILPEDLEHFYMTPKEAREAFEMLDISGDGQITLAEIRDSIVSIYRERRNLAMTLKDTKTVVNKIERILGVLLHIVFIFFYLLIFNVDLSQVWITLTSVVVAFSFIFKTAASNLYQSVMFLFAIHPLDVGDALLIDTVYYKVEEIALVNIVLRRWDGARIWYPTTAIISIPLLNLTRSNNKWEFFQVYLDFDTPASVLETVEEQVSRHLDNHPKEFSGAHNIFHNAIGNPLKLRLGIFFEYNHTGVDLGRTGHARSDLFLVISNTLAELRVDYSLPGFVESPTDMDSPPAPSSEQIKPLPSLSQPLPQIPEAAEPPQPEALQSLPLKSDAAPQPSDSPRKASFQPSVQLRRPLPMASESVLLQRRSSPIDVAPRGGADDRRRRVLPKSPFQTVQGSPP</sequence>
<dbReference type="GO" id="GO:0016020">
    <property type="term" value="C:membrane"/>
    <property type="evidence" value="ECO:0007669"/>
    <property type="project" value="InterPro"/>
</dbReference>
<keyword evidence="1" id="KW-0106">Calcium</keyword>
<feature type="compositionally biased region" description="Low complexity" evidence="2">
    <location>
        <begin position="193"/>
        <end position="204"/>
    </location>
</feature>
<feature type="transmembrane region" description="Helical" evidence="3">
    <location>
        <begin position="439"/>
        <end position="457"/>
    </location>
</feature>
<feature type="transmembrane region" description="Helical" evidence="3">
    <location>
        <begin position="411"/>
        <end position="432"/>
    </location>
</feature>
<evidence type="ECO:0000256" key="2">
    <source>
        <dbReference type="SAM" id="MobiDB-lite"/>
    </source>
</evidence>
<dbReference type="InterPro" id="IPR010920">
    <property type="entry name" value="LSM_dom_sf"/>
</dbReference>
<keyword evidence="3" id="KW-1133">Transmembrane helix</keyword>
<feature type="compositionally biased region" description="Low complexity" evidence="2">
    <location>
        <begin position="92"/>
        <end position="101"/>
    </location>
</feature>
<dbReference type="PANTHER" id="PTHR31323">
    <property type="entry name" value="MECHANOSENSITIVE ION CHANNEL PROTEIN MSY2"/>
    <property type="match status" value="1"/>
</dbReference>
<keyword evidence="6" id="KW-1185">Reference proteome</keyword>
<organism evidence="5 6">
    <name type="scientific">Apatococcus lobatus</name>
    <dbReference type="NCBI Taxonomy" id="904363"/>
    <lineage>
        <taxon>Eukaryota</taxon>
        <taxon>Viridiplantae</taxon>
        <taxon>Chlorophyta</taxon>
        <taxon>core chlorophytes</taxon>
        <taxon>Trebouxiophyceae</taxon>
        <taxon>Chlorellales</taxon>
        <taxon>Chlorellaceae</taxon>
        <taxon>Apatococcus</taxon>
    </lineage>
</organism>
<feature type="compositionally biased region" description="Basic and acidic residues" evidence="2">
    <location>
        <begin position="714"/>
        <end position="730"/>
    </location>
</feature>
<feature type="region of interest" description="Disordered" evidence="2">
    <location>
        <begin position="1112"/>
        <end position="1230"/>
    </location>
</feature>
<feature type="transmembrane region" description="Helical" evidence="3">
    <location>
        <begin position="356"/>
        <end position="379"/>
    </location>
</feature>
<dbReference type="SUPFAM" id="SSF47473">
    <property type="entry name" value="EF-hand"/>
    <property type="match status" value="1"/>
</dbReference>
<dbReference type="AlphaFoldDB" id="A0AAW1RQM2"/>
<evidence type="ECO:0000256" key="1">
    <source>
        <dbReference type="ARBA" id="ARBA00022837"/>
    </source>
</evidence>
<dbReference type="Proteomes" id="UP001438707">
    <property type="component" value="Unassembled WGS sequence"/>
</dbReference>
<dbReference type="SUPFAM" id="SSF50182">
    <property type="entry name" value="Sm-like ribonucleoproteins"/>
    <property type="match status" value="1"/>
</dbReference>
<feature type="region of interest" description="Disordered" evidence="2">
    <location>
        <begin position="656"/>
        <end position="734"/>
    </location>
</feature>
<dbReference type="PANTHER" id="PTHR31323:SF1">
    <property type="entry name" value="MECHANOSENSITIVE ION CHANNEL PROTEIN"/>
    <property type="match status" value="1"/>
</dbReference>
<dbReference type="EMBL" id="JALJOS010000008">
    <property type="protein sequence ID" value="KAK9835671.1"/>
    <property type="molecule type" value="Genomic_DNA"/>
</dbReference>
<feature type="compositionally biased region" description="Low complexity" evidence="2">
    <location>
        <begin position="1127"/>
        <end position="1144"/>
    </location>
</feature>
<dbReference type="GO" id="GO:0006874">
    <property type="term" value="P:intracellular calcium ion homeostasis"/>
    <property type="evidence" value="ECO:0007669"/>
    <property type="project" value="TreeGrafter"/>
</dbReference>
<proteinExistence type="predicted"/>
<feature type="compositionally biased region" description="Polar residues" evidence="2">
    <location>
        <begin position="1221"/>
        <end position="1230"/>
    </location>
</feature>
<keyword evidence="3" id="KW-0812">Transmembrane</keyword>
<dbReference type="Pfam" id="PF00924">
    <property type="entry name" value="MS_channel_2nd"/>
    <property type="match status" value="1"/>
</dbReference>
<evidence type="ECO:0000313" key="6">
    <source>
        <dbReference type="Proteomes" id="UP001438707"/>
    </source>
</evidence>
<dbReference type="InterPro" id="IPR006685">
    <property type="entry name" value="MscS_channel_2nd"/>
</dbReference>
<feature type="transmembrane region" description="Helical" evidence="3">
    <location>
        <begin position="469"/>
        <end position="489"/>
    </location>
</feature>
<reference evidence="5 6" key="1">
    <citation type="journal article" date="2024" name="Nat. Commun.">
        <title>Phylogenomics reveals the evolutionary origins of lichenization in chlorophyte algae.</title>
        <authorList>
            <person name="Puginier C."/>
            <person name="Libourel C."/>
            <person name="Otte J."/>
            <person name="Skaloud P."/>
            <person name="Haon M."/>
            <person name="Grisel S."/>
            <person name="Petersen M."/>
            <person name="Berrin J.G."/>
            <person name="Delaux P.M."/>
            <person name="Dal Grande F."/>
            <person name="Keller J."/>
        </authorList>
    </citation>
    <scope>NUCLEOTIDE SEQUENCE [LARGE SCALE GENOMIC DNA]</scope>
    <source>
        <strain evidence="5 6">SAG 2145</strain>
    </source>
</reference>
<dbReference type="GO" id="GO:0005262">
    <property type="term" value="F:calcium channel activity"/>
    <property type="evidence" value="ECO:0007669"/>
    <property type="project" value="TreeGrafter"/>
</dbReference>
<dbReference type="InterPro" id="IPR018247">
    <property type="entry name" value="EF_Hand_1_Ca_BS"/>
</dbReference>
<dbReference type="PROSITE" id="PS50222">
    <property type="entry name" value="EF_HAND_2"/>
    <property type="match status" value="1"/>
</dbReference>
<feature type="transmembrane region" description="Helical" evidence="3">
    <location>
        <begin position="386"/>
        <end position="405"/>
    </location>
</feature>